<dbReference type="Proteomes" id="UP001500067">
    <property type="component" value="Unassembled WGS sequence"/>
</dbReference>
<organism evidence="1 2">
    <name type="scientific">Nemorincola caseinilytica</name>
    <dbReference type="NCBI Taxonomy" id="2054315"/>
    <lineage>
        <taxon>Bacteria</taxon>
        <taxon>Pseudomonadati</taxon>
        <taxon>Bacteroidota</taxon>
        <taxon>Chitinophagia</taxon>
        <taxon>Chitinophagales</taxon>
        <taxon>Chitinophagaceae</taxon>
        <taxon>Nemorincola</taxon>
    </lineage>
</organism>
<accession>A0ABP8N373</accession>
<evidence type="ECO:0000313" key="2">
    <source>
        <dbReference type="Proteomes" id="UP001500067"/>
    </source>
</evidence>
<comment type="caution">
    <text evidence="1">The sequence shown here is derived from an EMBL/GenBank/DDBJ whole genome shotgun (WGS) entry which is preliminary data.</text>
</comment>
<reference evidence="2" key="1">
    <citation type="journal article" date="2019" name="Int. J. Syst. Evol. Microbiol.">
        <title>The Global Catalogue of Microorganisms (GCM) 10K type strain sequencing project: providing services to taxonomists for standard genome sequencing and annotation.</title>
        <authorList>
            <consortium name="The Broad Institute Genomics Platform"/>
            <consortium name="The Broad Institute Genome Sequencing Center for Infectious Disease"/>
            <person name="Wu L."/>
            <person name="Ma J."/>
        </authorList>
    </citation>
    <scope>NUCLEOTIDE SEQUENCE [LARGE SCALE GENOMIC DNA]</scope>
    <source>
        <strain evidence="2">JCM 32105</strain>
    </source>
</reference>
<dbReference type="EMBL" id="BAABFA010000004">
    <property type="protein sequence ID" value="GAA4460535.1"/>
    <property type="molecule type" value="Genomic_DNA"/>
</dbReference>
<name>A0ABP8N373_9BACT</name>
<sequence>MTAHDTLAPDPGEVDHLFRVTEALTYIENYKNSATKVPQYSFVFKTQELLDYLQARGNSIVNFVVGQNANEDSLFLFLASVDDSGKNEYLSRNDTCFLLAGTNFVNIPTTLEQQSSNVIDTFFIEAMNVTDAQSMIDYYQQSSAIRNKNNGWLYNANDLAGYLHAGINAGGMEYTQFILAMDGNNIIHLVIVGSNDGTNHMYMGYRGQSCVMENTTPCPQCNTVSGGTTFDPPICTY</sequence>
<gene>
    <name evidence="1" type="ORF">GCM10023093_03350</name>
</gene>
<evidence type="ECO:0000313" key="1">
    <source>
        <dbReference type="EMBL" id="GAA4460535.1"/>
    </source>
</evidence>
<proteinExistence type="predicted"/>
<protein>
    <submittedName>
        <fullName evidence="1">Uncharacterized protein</fullName>
    </submittedName>
</protein>
<keyword evidence="2" id="KW-1185">Reference proteome</keyword>